<feature type="transmembrane region" description="Helical" evidence="11">
    <location>
        <begin position="52"/>
        <end position="75"/>
    </location>
</feature>
<reference evidence="13" key="1">
    <citation type="submission" date="2022-10" db="EMBL/GenBank/DDBJ databases">
        <title>The WGS of Solirubrobacter ginsenosidimutans DSM 21036.</title>
        <authorList>
            <person name="Jiang Z."/>
        </authorList>
    </citation>
    <scope>NUCLEOTIDE SEQUENCE</scope>
    <source>
        <strain evidence="13">DSM 21036</strain>
    </source>
</reference>
<dbReference type="EC" id="2.7.13.3" evidence="3"/>
<dbReference type="InterPro" id="IPR036097">
    <property type="entry name" value="HisK_dim/P_sf"/>
</dbReference>
<keyword evidence="9" id="KW-0902">Two-component regulatory system</keyword>
<name>A0A9X3MS18_9ACTN</name>
<evidence type="ECO:0000256" key="11">
    <source>
        <dbReference type="SAM" id="Phobius"/>
    </source>
</evidence>
<evidence type="ECO:0000256" key="1">
    <source>
        <dbReference type="ARBA" id="ARBA00000085"/>
    </source>
</evidence>
<dbReference type="GO" id="GO:0000155">
    <property type="term" value="F:phosphorelay sensor kinase activity"/>
    <property type="evidence" value="ECO:0007669"/>
    <property type="project" value="InterPro"/>
</dbReference>
<evidence type="ECO:0000256" key="10">
    <source>
        <dbReference type="ARBA" id="ARBA00023136"/>
    </source>
</evidence>
<organism evidence="13 14">
    <name type="scientific">Solirubrobacter ginsenosidimutans</name>
    <dbReference type="NCBI Taxonomy" id="490573"/>
    <lineage>
        <taxon>Bacteria</taxon>
        <taxon>Bacillati</taxon>
        <taxon>Actinomycetota</taxon>
        <taxon>Thermoleophilia</taxon>
        <taxon>Solirubrobacterales</taxon>
        <taxon>Solirubrobacteraceae</taxon>
        <taxon>Solirubrobacter</taxon>
    </lineage>
</organism>
<dbReference type="Pfam" id="PF00512">
    <property type="entry name" value="HisKA"/>
    <property type="match status" value="1"/>
</dbReference>
<evidence type="ECO:0000313" key="13">
    <source>
        <dbReference type="EMBL" id="MDA0160173.1"/>
    </source>
</evidence>
<evidence type="ECO:0000256" key="7">
    <source>
        <dbReference type="ARBA" id="ARBA00022777"/>
    </source>
</evidence>
<feature type="transmembrane region" description="Helical" evidence="11">
    <location>
        <begin position="12"/>
        <end position="32"/>
    </location>
</feature>
<dbReference type="SUPFAM" id="SSF47384">
    <property type="entry name" value="Homodimeric domain of signal transducing histidine kinase"/>
    <property type="match status" value="1"/>
</dbReference>
<dbReference type="EMBL" id="JAPDOD010000004">
    <property type="protein sequence ID" value="MDA0160173.1"/>
    <property type="molecule type" value="Genomic_DNA"/>
</dbReference>
<dbReference type="SMART" id="SM00388">
    <property type="entry name" value="HisKA"/>
    <property type="match status" value="1"/>
</dbReference>
<protein>
    <recommendedName>
        <fullName evidence="3">histidine kinase</fullName>
        <ecNumber evidence="3">2.7.13.3</ecNumber>
    </recommendedName>
</protein>
<dbReference type="InterPro" id="IPR004358">
    <property type="entry name" value="Sig_transdc_His_kin-like_C"/>
</dbReference>
<evidence type="ECO:0000256" key="5">
    <source>
        <dbReference type="ARBA" id="ARBA00022679"/>
    </source>
</evidence>
<evidence type="ECO:0000256" key="4">
    <source>
        <dbReference type="ARBA" id="ARBA00022553"/>
    </source>
</evidence>
<dbReference type="InterPro" id="IPR036890">
    <property type="entry name" value="HATPase_C_sf"/>
</dbReference>
<dbReference type="PROSITE" id="PS50109">
    <property type="entry name" value="HIS_KIN"/>
    <property type="match status" value="1"/>
</dbReference>
<gene>
    <name evidence="13" type="ORF">OM076_07860</name>
</gene>
<dbReference type="AlphaFoldDB" id="A0A9X3MS18"/>
<dbReference type="Gene3D" id="3.30.565.10">
    <property type="entry name" value="Histidine kinase-like ATPase, C-terminal domain"/>
    <property type="match status" value="1"/>
</dbReference>
<comment type="caution">
    <text evidence="13">The sequence shown here is derived from an EMBL/GenBank/DDBJ whole genome shotgun (WGS) entry which is preliminary data.</text>
</comment>
<dbReference type="Pfam" id="PF02518">
    <property type="entry name" value="HATPase_c"/>
    <property type="match status" value="1"/>
</dbReference>
<dbReference type="CDD" id="cd00075">
    <property type="entry name" value="HATPase"/>
    <property type="match status" value="1"/>
</dbReference>
<dbReference type="RefSeq" id="WP_270038940.1">
    <property type="nucleotide sequence ID" value="NZ_JAPDOD010000004.1"/>
</dbReference>
<keyword evidence="8 11" id="KW-1133">Transmembrane helix</keyword>
<evidence type="ECO:0000313" key="14">
    <source>
        <dbReference type="Proteomes" id="UP001149140"/>
    </source>
</evidence>
<feature type="domain" description="Histidine kinase" evidence="12">
    <location>
        <begin position="95"/>
        <end position="303"/>
    </location>
</feature>
<dbReference type="SMART" id="SM00387">
    <property type="entry name" value="HATPase_c"/>
    <property type="match status" value="1"/>
</dbReference>
<sequence length="303" mass="31830">MIPHLRVRLTAIYGGIFVVFVAILLSISYWLMARHLDRTLGIDEAATALEQLRMQYLLALAGATLVATALGWALAGRELGSMQAAFDARERFVANASHELRSPLTVIRTEADVTLSNPDADVEELRAMGRTVMGAADEMDALLEGLMVLARSGHSLPNCAYVDLAAAAGAAARRVRSPSGVRVRLELEPVGVSGERQLLERLAGNLIENGVRYNAPGGFVAVRTSASPEGGAVLDVVNSGPVISADIAARLVEPFERGGRTGRGGAGLGLSIVRSVAEAHGGRLALTPRREGGLAVRVTLPAA</sequence>
<proteinExistence type="predicted"/>
<comment type="catalytic activity">
    <reaction evidence="1">
        <text>ATP + protein L-histidine = ADP + protein N-phospho-L-histidine.</text>
        <dbReference type="EC" id="2.7.13.3"/>
    </reaction>
</comment>
<dbReference type="PANTHER" id="PTHR45436">
    <property type="entry name" value="SENSOR HISTIDINE KINASE YKOH"/>
    <property type="match status" value="1"/>
</dbReference>
<dbReference type="CDD" id="cd00082">
    <property type="entry name" value="HisKA"/>
    <property type="match status" value="1"/>
</dbReference>
<keyword evidence="14" id="KW-1185">Reference proteome</keyword>
<dbReference type="PANTHER" id="PTHR45436:SF5">
    <property type="entry name" value="SENSOR HISTIDINE KINASE TRCS"/>
    <property type="match status" value="1"/>
</dbReference>
<dbReference type="GO" id="GO:0005886">
    <property type="term" value="C:plasma membrane"/>
    <property type="evidence" value="ECO:0007669"/>
    <property type="project" value="UniProtKB-SubCell"/>
</dbReference>
<dbReference type="Proteomes" id="UP001149140">
    <property type="component" value="Unassembled WGS sequence"/>
</dbReference>
<accession>A0A9X3MS18</accession>
<dbReference type="InterPro" id="IPR003661">
    <property type="entry name" value="HisK_dim/P_dom"/>
</dbReference>
<keyword evidence="7 13" id="KW-0418">Kinase</keyword>
<keyword evidence="10 11" id="KW-0472">Membrane</keyword>
<dbReference type="InterPro" id="IPR050428">
    <property type="entry name" value="TCS_sensor_his_kinase"/>
</dbReference>
<keyword evidence="4" id="KW-0597">Phosphoprotein</keyword>
<keyword evidence="6 11" id="KW-0812">Transmembrane</keyword>
<dbReference type="SUPFAM" id="SSF55874">
    <property type="entry name" value="ATPase domain of HSP90 chaperone/DNA topoisomerase II/histidine kinase"/>
    <property type="match status" value="1"/>
</dbReference>
<comment type="subcellular location">
    <subcellularLocation>
        <location evidence="2">Cell membrane</location>
    </subcellularLocation>
</comment>
<dbReference type="PRINTS" id="PR00344">
    <property type="entry name" value="BCTRLSENSOR"/>
</dbReference>
<evidence type="ECO:0000256" key="6">
    <source>
        <dbReference type="ARBA" id="ARBA00022692"/>
    </source>
</evidence>
<evidence type="ECO:0000256" key="3">
    <source>
        <dbReference type="ARBA" id="ARBA00012438"/>
    </source>
</evidence>
<dbReference type="Gene3D" id="1.10.287.130">
    <property type="match status" value="1"/>
</dbReference>
<evidence type="ECO:0000256" key="2">
    <source>
        <dbReference type="ARBA" id="ARBA00004236"/>
    </source>
</evidence>
<evidence type="ECO:0000256" key="8">
    <source>
        <dbReference type="ARBA" id="ARBA00022989"/>
    </source>
</evidence>
<dbReference type="InterPro" id="IPR003594">
    <property type="entry name" value="HATPase_dom"/>
</dbReference>
<evidence type="ECO:0000256" key="9">
    <source>
        <dbReference type="ARBA" id="ARBA00023012"/>
    </source>
</evidence>
<evidence type="ECO:0000259" key="12">
    <source>
        <dbReference type="PROSITE" id="PS50109"/>
    </source>
</evidence>
<dbReference type="InterPro" id="IPR005467">
    <property type="entry name" value="His_kinase_dom"/>
</dbReference>
<keyword evidence="5" id="KW-0808">Transferase</keyword>